<gene>
    <name evidence="5" type="ORF">ZOSMA_38G01160</name>
</gene>
<feature type="region of interest" description="Disordered" evidence="4">
    <location>
        <begin position="1"/>
        <end position="58"/>
    </location>
</feature>
<sequence length="784" mass="89259">MLLEKLPPIMKKEEKKRKKKTRHVENSSLSLEDSMIADKSDDGVEETMDSANTEKVHTKELKRLRHKDPEFYDYLKEHDEELLKFNDDGTDGDDSENEAIDTGSLDEDIDYDSEASTGDVRQKVKLQQTPAKHITSEMIDLWCEGIKKHEKFAAIRSLLQAFRIACHHGDDGENRFTIISSSVFNKVMLFVLNEMDGILRGLIKFPLSGGKKETVLELTTTIVWKKYGHLVRLYLGNTLHVLNQMTDEQMIAFTLKRIKDSAVFLAAFPVLLRKYLKVVLHFWSIGGSSLQVVSFLFLRNVCVRLGSDCLDTCLKGIYKAYVLICKIKGKYASVSKLKQVRFLGNCVTELYGIDLPISYQHAFSSIRQLAIVLRNALSEKPKGKKEDVLKGKRGSKKQEGSSKNKKEAYLKVYDWQFINCLELWTNVICTYNSDADIHHLAYPLTQIIFGVARLVPTARYLPIRLQCARMLNRIGFSTSMFLPVSALLLDVLEFKELSEPPVGPGKGVDLLTRKLVGKPTLKTRAFQEACILSIVDLLAEHFAQWSYSVCFFELSFITIVRLRNFCKIARIDLFRKEVKELIRQVEANSIFTNAKRSILEYGPSDPCVDSFLKAEKESQSSPLSQFSANLKKRTQQRSNVLLNSSVVVGEQSFRNKPSSDREEDGNIDDDVSDDNVNSEEGNSAFSSSWLPDPKVGLAKIKRGKEQHHQEIKEEKQDFLEEEDVVEDLILSSDDDELLSSSASEDEKDDDDKEGVVKVKKKRHRPPTKKKKSKKNLKKKIKMNE</sequence>
<dbReference type="OMA" id="GCLRYYL"/>
<dbReference type="GO" id="GO:0005730">
    <property type="term" value="C:nucleolus"/>
    <property type="evidence" value="ECO:0000318"/>
    <property type="project" value="GO_Central"/>
</dbReference>
<evidence type="ECO:0000256" key="1">
    <source>
        <dbReference type="ARBA" id="ARBA00004123"/>
    </source>
</evidence>
<reference evidence="6" key="1">
    <citation type="journal article" date="2016" name="Nature">
        <title>The genome of the seagrass Zostera marina reveals angiosperm adaptation to the sea.</title>
        <authorList>
            <person name="Olsen J.L."/>
            <person name="Rouze P."/>
            <person name="Verhelst B."/>
            <person name="Lin Y.-C."/>
            <person name="Bayer T."/>
            <person name="Collen J."/>
            <person name="Dattolo E."/>
            <person name="De Paoli E."/>
            <person name="Dittami S."/>
            <person name="Maumus F."/>
            <person name="Michel G."/>
            <person name="Kersting A."/>
            <person name="Lauritano C."/>
            <person name="Lohaus R."/>
            <person name="Toepel M."/>
            <person name="Tonon T."/>
            <person name="Vanneste K."/>
            <person name="Amirebrahimi M."/>
            <person name="Brakel J."/>
            <person name="Bostroem C."/>
            <person name="Chovatia M."/>
            <person name="Grimwood J."/>
            <person name="Jenkins J.W."/>
            <person name="Jueterbock A."/>
            <person name="Mraz A."/>
            <person name="Stam W.T."/>
            <person name="Tice H."/>
            <person name="Bornberg-Bauer E."/>
            <person name="Green P.J."/>
            <person name="Pearson G.A."/>
            <person name="Procaccini G."/>
            <person name="Duarte C.M."/>
            <person name="Schmutz J."/>
            <person name="Reusch T.B.H."/>
            <person name="Van de Peer Y."/>
        </authorList>
    </citation>
    <scope>NUCLEOTIDE SEQUENCE [LARGE SCALE GENOMIC DNA]</scope>
    <source>
        <strain evidence="6">cv. Finnish</strain>
    </source>
</reference>
<dbReference type="InterPro" id="IPR005343">
    <property type="entry name" value="Noc2"/>
</dbReference>
<dbReference type="PANTHER" id="PTHR12687:SF4">
    <property type="entry name" value="NUCLEOLAR COMPLEX PROTEIN 2 HOMOLOG"/>
    <property type="match status" value="1"/>
</dbReference>
<evidence type="ECO:0000256" key="3">
    <source>
        <dbReference type="ARBA" id="ARBA00023242"/>
    </source>
</evidence>
<comment type="subcellular location">
    <subcellularLocation>
        <location evidence="1">Nucleus</location>
    </subcellularLocation>
</comment>
<dbReference type="EMBL" id="LFYR01001193">
    <property type="protein sequence ID" value="KMZ64008.1"/>
    <property type="molecule type" value="Genomic_DNA"/>
</dbReference>
<dbReference type="GO" id="GO:0042273">
    <property type="term" value="P:ribosomal large subunit biogenesis"/>
    <property type="evidence" value="ECO:0000318"/>
    <property type="project" value="GO_Central"/>
</dbReference>
<feature type="compositionally biased region" description="Acidic residues" evidence="4">
    <location>
        <begin position="719"/>
        <end position="752"/>
    </location>
</feature>
<dbReference type="STRING" id="29655.A0A0K9P4S3"/>
<proteinExistence type="inferred from homology"/>
<dbReference type="Pfam" id="PF03715">
    <property type="entry name" value="Noc2"/>
    <property type="match status" value="1"/>
</dbReference>
<feature type="compositionally biased region" description="Acidic residues" evidence="4">
    <location>
        <begin position="661"/>
        <end position="677"/>
    </location>
</feature>
<comment type="caution">
    <text evidence="5">The sequence shown here is derived from an EMBL/GenBank/DDBJ whole genome shotgun (WGS) entry which is preliminary data.</text>
</comment>
<evidence type="ECO:0000313" key="6">
    <source>
        <dbReference type="Proteomes" id="UP000036987"/>
    </source>
</evidence>
<evidence type="ECO:0000256" key="2">
    <source>
        <dbReference type="ARBA" id="ARBA00005907"/>
    </source>
</evidence>
<dbReference type="AlphaFoldDB" id="A0A0K9P4S3"/>
<evidence type="ECO:0000313" key="5">
    <source>
        <dbReference type="EMBL" id="KMZ64008.1"/>
    </source>
</evidence>
<name>A0A0K9P4S3_ZOSMR</name>
<evidence type="ECO:0000256" key="4">
    <source>
        <dbReference type="SAM" id="MobiDB-lite"/>
    </source>
</evidence>
<protein>
    <submittedName>
        <fullName evidence="5">Nucleolar complex protein-like protein</fullName>
    </submittedName>
</protein>
<dbReference type="GO" id="GO:0005654">
    <property type="term" value="C:nucleoplasm"/>
    <property type="evidence" value="ECO:0000318"/>
    <property type="project" value="GO_Central"/>
</dbReference>
<dbReference type="Proteomes" id="UP000036987">
    <property type="component" value="Unassembled WGS sequence"/>
</dbReference>
<feature type="region of interest" description="Disordered" evidence="4">
    <location>
        <begin position="651"/>
        <end position="784"/>
    </location>
</feature>
<dbReference type="PANTHER" id="PTHR12687">
    <property type="entry name" value="NUCLEOLAR COMPLEX 2 AND RAD4-RELATED"/>
    <property type="match status" value="1"/>
</dbReference>
<organism evidence="5 6">
    <name type="scientific">Zostera marina</name>
    <name type="common">Eelgrass</name>
    <dbReference type="NCBI Taxonomy" id="29655"/>
    <lineage>
        <taxon>Eukaryota</taxon>
        <taxon>Viridiplantae</taxon>
        <taxon>Streptophyta</taxon>
        <taxon>Embryophyta</taxon>
        <taxon>Tracheophyta</taxon>
        <taxon>Spermatophyta</taxon>
        <taxon>Magnoliopsida</taxon>
        <taxon>Liliopsida</taxon>
        <taxon>Zosteraceae</taxon>
        <taxon>Zostera</taxon>
    </lineage>
</organism>
<feature type="region of interest" description="Disordered" evidence="4">
    <location>
        <begin position="84"/>
        <end position="120"/>
    </location>
</feature>
<accession>A0A0K9P4S3</accession>
<dbReference type="GO" id="GO:0030691">
    <property type="term" value="C:Noc2p-Noc3p complex"/>
    <property type="evidence" value="ECO:0000318"/>
    <property type="project" value="GO_Central"/>
</dbReference>
<feature type="compositionally biased region" description="Basic residues" evidence="4">
    <location>
        <begin position="757"/>
        <end position="784"/>
    </location>
</feature>
<dbReference type="OrthoDB" id="10266662at2759"/>
<keyword evidence="6" id="KW-1185">Reference proteome</keyword>
<keyword evidence="3" id="KW-0539">Nucleus</keyword>
<dbReference type="GO" id="GO:0030690">
    <property type="term" value="C:Noc1p-Noc2p complex"/>
    <property type="evidence" value="ECO:0000318"/>
    <property type="project" value="GO_Central"/>
</dbReference>
<comment type="similarity">
    <text evidence="2">Belongs to the NOC2 family.</text>
</comment>
<feature type="compositionally biased region" description="Acidic residues" evidence="4">
    <location>
        <begin position="88"/>
        <end position="113"/>
    </location>
</feature>
<feature type="compositionally biased region" description="Basic and acidic residues" evidence="4">
    <location>
        <begin position="706"/>
        <end position="718"/>
    </location>
</feature>